<feature type="repeat" description="Lumazine-binding" evidence="7">
    <location>
        <begin position="93"/>
        <end position="190"/>
    </location>
</feature>
<evidence type="ECO:0000256" key="3">
    <source>
        <dbReference type="ARBA" id="ARBA00012153"/>
    </source>
</evidence>
<evidence type="ECO:0000256" key="2">
    <source>
        <dbReference type="ARBA" id="ARBA00004904"/>
    </source>
</evidence>
<dbReference type="Gene3D" id="2.40.30.20">
    <property type="match status" value="2"/>
</dbReference>
<dbReference type="EC" id="4.1.99.12" evidence="3"/>
<dbReference type="InterPro" id="IPR017938">
    <property type="entry name" value="Riboflavin_synthase-like_b-brl"/>
</dbReference>
<reference evidence="9" key="1">
    <citation type="submission" date="2022-06" db="EMBL/GenBank/DDBJ databases">
        <title>Draft genome sequence of Streptomyces sp. RB6PN25 isolated from peat swamp forest in Thailand.</title>
        <authorList>
            <person name="Duangmal K."/>
            <person name="Klaysubun C."/>
        </authorList>
    </citation>
    <scope>NUCLEOTIDE SEQUENCE</scope>
    <source>
        <strain evidence="9">RB6PN25</strain>
    </source>
</reference>
<evidence type="ECO:0000256" key="4">
    <source>
        <dbReference type="ARBA" id="ARBA00022619"/>
    </source>
</evidence>
<dbReference type="InterPro" id="IPR017945">
    <property type="entry name" value="DHBP_synth_RibB-like_a/b_dom"/>
</dbReference>
<keyword evidence="10" id="KW-1185">Reference proteome</keyword>
<evidence type="ECO:0000313" key="10">
    <source>
        <dbReference type="Proteomes" id="UP001057702"/>
    </source>
</evidence>
<dbReference type="PANTHER" id="PTHR21327:SF18">
    <property type="entry name" value="3,4-DIHYDROXY-2-BUTANONE 4-PHOSPHATE SYNTHASE"/>
    <property type="match status" value="1"/>
</dbReference>
<protein>
    <recommendedName>
        <fullName evidence="3">3,4-dihydroxy-2-butanone-4-phosphate synthase</fullName>
        <ecNumber evidence="3">4.1.99.12</ecNumber>
    </recommendedName>
</protein>
<dbReference type="PROSITE" id="PS51177">
    <property type="entry name" value="LUMAZINE_BIND"/>
    <property type="match status" value="2"/>
</dbReference>
<name>A0ABT1PX65_9ACTN</name>
<evidence type="ECO:0000256" key="6">
    <source>
        <dbReference type="ARBA" id="ARBA00022737"/>
    </source>
</evidence>
<dbReference type="EMBL" id="JANFNG010000012">
    <property type="protein sequence ID" value="MCQ4082276.1"/>
    <property type="molecule type" value="Genomic_DNA"/>
</dbReference>
<dbReference type="SUPFAM" id="SSF63380">
    <property type="entry name" value="Riboflavin synthase domain-like"/>
    <property type="match status" value="2"/>
</dbReference>
<dbReference type="Pfam" id="PF00926">
    <property type="entry name" value="DHBP_synthase"/>
    <property type="match status" value="1"/>
</dbReference>
<comment type="caution">
    <text evidence="9">The sequence shown here is derived from an EMBL/GenBank/DDBJ whole genome shotgun (WGS) entry which is preliminary data.</text>
</comment>
<dbReference type="Gene3D" id="3.90.870.10">
    <property type="entry name" value="DHBP synthase"/>
    <property type="match status" value="1"/>
</dbReference>
<keyword evidence="5" id="KW-0479">Metal-binding</keyword>
<keyword evidence="4" id="KW-0686">Riboflavin biosynthesis</keyword>
<feature type="repeat" description="Lumazine-binding" evidence="7">
    <location>
        <begin position="1"/>
        <end position="92"/>
    </location>
</feature>
<keyword evidence="6" id="KW-0677">Repeat</keyword>
<feature type="domain" description="Lumazine-binding" evidence="8">
    <location>
        <begin position="93"/>
        <end position="190"/>
    </location>
</feature>
<gene>
    <name evidence="9" type="ORF">NGB36_17095</name>
</gene>
<organism evidence="9 10">
    <name type="scientific">Streptomyces humicola</name>
    <dbReference type="NCBI Taxonomy" id="2953240"/>
    <lineage>
        <taxon>Bacteria</taxon>
        <taxon>Bacillati</taxon>
        <taxon>Actinomycetota</taxon>
        <taxon>Actinomycetes</taxon>
        <taxon>Kitasatosporales</taxon>
        <taxon>Streptomycetaceae</taxon>
        <taxon>Streptomyces</taxon>
    </lineage>
</organism>
<dbReference type="CDD" id="cd00402">
    <property type="entry name" value="Riboflavin_synthase_like"/>
    <property type="match status" value="1"/>
</dbReference>
<evidence type="ECO:0000313" key="9">
    <source>
        <dbReference type="EMBL" id="MCQ4082276.1"/>
    </source>
</evidence>
<comment type="pathway">
    <text evidence="2">Cofactor biosynthesis; riboflavin biosynthesis; 2-hydroxy-3-oxobutyl phosphate from D-ribulose 5-phosphate: step 1/1.</text>
</comment>
<dbReference type="InterPro" id="IPR001783">
    <property type="entry name" value="Lumazine-bd"/>
</dbReference>
<evidence type="ECO:0000256" key="1">
    <source>
        <dbReference type="ARBA" id="ARBA00002284"/>
    </source>
</evidence>
<dbReference type="RefSeq" id="WP_255921181.1">
    <property type="nucleotide sequence ID" value="NZ_JANFNG010000012.1"/>
</dbReference>
<sequence length="406" mass="42661">MFTGRIAEVGVIDSIDEDLVGVRSPRAAAGAQPGGSVCVNGVRLTVRALSDGVAVATVAAETKRRSTFDVLAAGEPVNVELPLAVGDRLDGHLVQGYVDAVGKVVRVEDEGGGCSRVWIRPPERSMSQLFAKAPLAVDGVSLTVAERLRDRFSVVVLPATRAATTLERLEPGVRVNLEVDLISRLTTRNPDRARGFIDRIVTGLPWAGHVAGKPGVEKVVRQLAAGGGVVVWDPATEGEGDVIFAGAQLPPQAFTFLLTEACGHTTVPCAPEVLERLEIGPIPGEGDRQGTAMHVPVDLAATSTGVSAAERAATVRRLADPDARPDDFLRPGHVFPLRARPGLLAERQGHTEATVALCLAAGLPPVGVCCEVMNPDGLMAQAADLEAAALRWGMPLVDICDLRAWL</sequence>
<dbReference type="Proteomes" id="UP001057702">
    <property type="component" value="Unassembled WGS sequence"/>
</dbReference>
<dbReference type="InterPro" id="IPR000422">
    <property type="entry name" value="DHBP_synthase_RibB"/>
</dbReference>
<accession>A0ABT1PX65</accession>
<evidence type="ECO:0000256" key="7">
    <source>
        <dbReference type="PROSITE-ProRule" id="PRU00524"/>
    </source>
</evidence>
<dbReference type="InterPro" id="IPR023366">
    <property type="entry name" value="ATP_synth_asu-like_sf"/>
</dbReference>
<comment type="function">
    <text evidence="1">Catalyzes the conversion of D-ribulose 5-phosphate to formate and 3,4-dihydroxy-2-butanone 4-phosphate.</text>
</comment>
<dbReference type="SUPFAM" id="SSF55821">
    <property type="entry name" value="YrdC/RibB"/>
    <property type="match status" value="1"/>
</dbReference>
<evidence type="ECO:0000259" key="8">
    <source>
        <dbReference type="PROSITE" id="PS51177"/>
    </source>
</evidence>
<feature type="domain" description="Lumazine-binding" evidence="8">
    <location>
        <begin position="1"/>
        <end position="92"/>
    </location>
</feature>
<proteinExistence type="predicted"/>
<dbReference type="PANTHER" id="PTHR21327">
    <property type="entry name" value="GTP CYCLOHYDROLASE II-RELATED"/>
    <property type="match status" value="1"/>
</dbReference>
<dbReference type="InterPro" id="IPR026017">
    <property type="entry name" value="Lumazine-bd_dom"/>
</dbReference>
<evidence type="ECO:0000256" key="5">
    <source>
        <dbReference type="ARBA" id="ARBA00022723"/>
    </source>
</evidence>
<dbReference type="Pfam" id="PF00677">
    <property type="entry name" value="Lum_binding"/>
    <property type="match status" value="2"/>
</dbReference>